<comment type="subcellular location">
    <subcellularLocation>
        <location evidence="1 10">Cell inner membrane</location>
    </subcellularLocation>
</comment>
<dbReference type="Proteomes" id="UP000598488">
    <property type="component" value="Unassembled WGS sequence"/>
</dbReference>
<evidence type="ECO:0000313" key="13">
    <source>
        <dbReference type="EMBL" id="MBJ7550827.1"/>
    </source>
</evidence>
<evidence type="ECO:0000256" key="7">
    <source>
        <dbReference type="ARBA" id="ARBA00022927"/>
    </source>
</evidence>
<accession>A0ABS0ZB09</accession>
<evidence type="ECO:0000256" key="11">
    <source>
        <dbReference type="SAM" id="Phobius"/>
    </source>
</evidence>
<evidence type="ECO:0000256" key="9">
    <source>
        <dbReference type="ARBA" id="ARBA00023136"/>
    </source>
</evidence>
<sequence length="328" mass="37070">MRYFRQNGVVLVIALMVLAVVATLSVYTLKHVDRSVSMVTFSEMTAQQRQQLLGGEAWASAWVSQNDKTADKSELLDLERPWHLKQVFFSLEEANAHLKIDVIERQACININLLADSKNVAKTEARLMRLSQFLSLPNDWISLMKDWLDDDQSLSALNSHEDEFYLGLDIPFRTSDSAIVDVSELALLPISTSTLTSLAPYICWLPEVSTINVNQLTEPLITGFLPDLNDQAETALIARLSSSGFSHKDDFLAWAQTHDVVLEEDEWSVESQFFDVFVSLSQEGHMRYLHSRIKRLENGQVVAFSRSFAPFHVLSQILMSPETTTSTQ</sequence>
<protein>
    <recommendedName>
        <fullName evidence="10">Type II secretion system protein K</fullName>
    </recommendedName>
</protein>
<evidence type="ECO:0000313" key="14">
    <source>
        <dbReference type="Proteomes" id="UP000598488"/>
    </source>
</evidence>
<dbReference type="InterPro" id="IPR005628">
    <property type="entry name" value="GspK"/>
</dbReference>
<proteinExistence type="inferred from homology"/>
<feature type="transmembrane region" description="Helical" evidence="11">
    <location>
        <begin position="9"/>
        <end position="29"/>
    </location>
</feature>
<keyword evidence="5 10" id="KW-0997">Cell inner membrane</keyword>
<dbReference type="EMBL" id="JAEMUH010000007">
    <property type="protein sequence ID" value="MBJ7550827.1"/>
    <property type="molecule type" value="Genomic_DNA"/>
</dbReference>
<evidence type="ECO:0000256" key="5">
    <source>
        <dbReference type="ARBA" id="ARBA00022519"/>
    </source>
</evidence>
<evidence type="ECO:0000256" key="2">
    <source>
        <dbReference type="ARBA" id="ARBA00007246"/>
    </source>
</evidence>
<evidence type="ECO:0000256" key="1">
    <source>
        <dbReference type="ARBA" id="ARBA00004533"/>
    </source>
</evidence>
<dbReference type="RefSeq" id="WP_199462434.1">
    <property type="nucleotide sequence ID" value="NZ_JAEMUH010000007.1"/>
</dbReference>
<keyword evidence="14" id="KW-1185">Reference proteome</keyword>
<keyword evidence="6 11" id="KW-0812">Transmembrane</keyword>
<dbReference type="PIRSF" id="PIRSF002786">
    <property type="entry name" value="XcpX"/>
    <property type="match status" value="1"/>
</dbReference>
<evidence type="ECO:0000256" key="10">
    <source>
        <dbReference type="PIRNR" id="PIRNR002786"/>
    </source>
</evidence>
<dbReference type="NCBIfam" id="NF037980">
    <property type="entry name" value="T2SS_GspK"/>
    <property type="match status" value="1"/>
</dbReference>
<keyword evidence="3 10" id="KW-0813">Transport</keyword>
<dbReference type="InterPro" id="IPR038072">
    <property type="entry name" value="GspK_central_sf"/>
</dbReference>
<dbReference type="SUPFAM" id="SSF158544">
    <property type="entry name" value="GspK insert domain-like"/>
    <property type="match status" value="1"/>
</dbReference>
<organism evidence="13 14">
    <name type="scientific">Marinomonas ostreistagni</name>
    <dbReference type="NCBI Taxonomy" id="359209"/>
    <lineage>
        <taxon>Bacteria</taxon>
        <taxon>Pseudomonadati</taxon>
        <taxon>Pseudomonadota</taxon>
        <taxon>Gammaproteobacteria</taxon>
        <taxon>Oceanospirillales</taxon>
        <taxon>Oceanospirillaceae</taxon>
        <taxon>Marinomonas</taxon>
    </lineage>
</organism>
<comment type="caution">
    <text evidence="13">The sequence shown here is derived from an EMBL/GenBank/DDBJ whole genome shotgun (WGS) entry which is preliminary data.</text>
</comment>
<evidence type="ECO:0000256" key="6">
    <source>
        <dbReference type="ARBA" id="ARBA00022692"/>
    </source>
</evidence>
<dbReference type="PANTHER" id="PTHR38831">
    <property type="entry name" value="TYPE II SECRETION SYSTEM PROTEIN K"/>
    <property type="match status" value="1"/>
</dbReference>
<evidence type="ECO:0000256" key="4">
    <source>
        <dbReference type="ARBA" id="ARBA00022475"/>
    </source>
</evidence>
<keyword evidence="8 11" id="KW-1133">Transmembrane helix</keyword>
<keyword evidence="9 10" id="KW-0472">Membrane</keyword>
<dbReference type="Gene3D" id="3.30.1300.30">
    <property type="entry name" value="GSPII I/J protein-like"/>
    <property type="match status" value="1"/>
</dbReference>
<keyword evidence="4 10" id="KW-1003">Cell membrane</keyword>
<comment type="similarity">
    <text evidence="2 10">Belongs to the GSP K family.</text>
</comment>
<evidence type="ECO:0000256" key="3">
    <source>
        <dbReference type="ARBA" id="ARBA00022448"/>
    </source>
</evidence>
<keyword evidence="7" id="KW-0653">Protein transport</keyword>
<evidence type="ECO:0000259" key="12">
    <source>
        <dbReference type="Pfam" id="PF21687"/>
    </source>
</evidence>
<feature type="domain" description="T2SS protein K first SAM-like" evidence="12">
    <location>
        <begin position="107"/>
        <end position="207"/>
    </location>
</feature>
<reference evidence="13 14" key="1">
    <citation type="submission" date="2020-12" db="EMBL/GenBank/DDBJ databases">
        <title>Comparative genome analysis of fungal antagonists Marinomonas ostreistagni 398 and M. spartinae 468.</title>
        <authorList>
            <person name="Fields J.L."/>
            <person name="Mavrodi O.V."/>
            <person name="Biber P.D."/>
            <person name="Indest K.J."/>
            <person name="Mavrodi D.V."/>
        </authorList>
    </citation>
    <scope>NUCLEOTIDE SEQUENCE [LARGE SCALE GENOMIC DNA]</scope>
    <source>
        <strain evidence="13 14">USM7</strain>
    </source>
</reference>
<dbReference type="InterPro" id="IPR049031">
    <property type="entry name" value="T2SSK_SAM-like_1st"/>
</dbReference>
<dbReference type="PANTHER" id="PTHR38831:SF1">
    <property type="entry name" value="TYPE II SECRETION SYSTEM PROTEIN K-RELATED"/>
    <property type="match status" value="1"/>
</dbReference>
<gene>
    <name evidence="13" type="primary">gspK</name>
    <name evidence="13" type="ORF">JHD44_09055</name>
</gene>
<name>A0ABS0ZB09_9GAMM</name>
<evidence type="ECO:0000256" key="8">
    <source>
        <dbReference type="ARBA" id="ARBA00022989"/>
    </source>
</evidence>
<dbReference type="Pfam" id="PF21687">
    <property type="entry name" value="T2SSK_1st"/>
    <property type="match status" value="1"/>
</dbReference>
<dbReference type="Gene3D" id="1.10.40.60">
    <property type="entry name" value="EpsJ-like"/>
    <property type="match status" value="2"/>
</dbReference>